<dbReference type="AlphaFoldDB" id="A0A6N8L0B1"/>
<evidence type="ECO:0008006" key="4">
    <source>
        <dbReference type="Google" id="ProtNLM"/>
    </source>
</evidence>
<dbReference type="Proteomes" id="UP000435036">
    <property type="component" value="Unassembled WGS sequence"/>
</dbReference>
<evidence type="ECO:0000313" key="2">
    <source>
        <dbReference type="EMBL" id="MVZ62786.1"/>
    </source>
</evidence>
<keyword evidence="3" id="KW-1185">Reference proteome</keyword>
<sequence>MNTLKLALIASAIGMASPSFAQDLINKVPAESNMVFALNGKAFFKHADAQEVNTILSRLGFFKNLIGKNNPVQANHIEEMGIDIKSNAYINSISTDSVQYIGALFPLNNRSQFESILPKGKKIEQVNGLSTIYSSDRTARVSWDDKTLYILGGLAMDPFFRQEDVKKRFGLQDEVDQAYDLEDIDIAEPADTVSTTWEEWDPEETEIAEEVVEAAEAATEAAEEAETMVEIDTIPAPRTIGIEPQTDEFTYIDSVLEQDEYQDDYYLEYRKVQLHNDSIKNVLVSQWVDQKLNDLIAGKLGSYKSKSIRNIKDNELMRFHIDKIKDLYKYYYPTDVLYSAFGMRPTFDYGYEGVSGAAVVEGYKLKFIADVELDKEMSKIYKDMYKIKMNPSFYKFLDENALGFLTVNFNTEAYLNHLPNLVARVYGGDTDNRYTEIIDLFSNIFDVMLDEKAIAKVFKGDNLIVINGVTQKEITYTDYEYDADYNYKEVEKTKMESIPEFLWMFSSEDTRIFERLIKVAVREKGMIDNGGIYEVDTRKSDGITPYLLIHKGIVYLGNNLEKLQAIKDNSYKGTANKEFLKLVKNKPVAFVFNSKKLPEILEPMDLPISGAMGKTIDNMTEYGNIHMITDKIKGNSMKGELSIEFPHKKGNALSFLVDLINNWTMELED</sequence>
<accession>A0A6N8L0B1</accession>
<comment type="caution">
    <text evidence="2">The sequence shown here is derived from an EMBL/GenBank/DDBJ whole genome shotgun (WGS) entry which is preliminary data.</text>
</comment>
<feature type="chain" id="PRO_5026807942" description="DUF4836 family protein" evidence="1">
    <location>
        <begin position="22"/>
        <end position="669"/>
    </location>
</feature>
<proteinExistence type="predicted"/>
<protein>
    <recommendedName>
        <fullName evidence="4">DUF4836 family protein</fullName>
    </recommendedName>
</protein>
<gene>
    <name evidence="2" type="ORF">GQF63_12185</name>
</gene>
<organism evidence="2 3">
    <name type="scientific">Sphingobacterium humi</name>
    <dbReference type="NCBI Taxonomy" id="1796905"/>
    <lineage>
        <taxon>Bacteria</taxon>
        <taxon>Pseudomonadati</taxon>
        <taxon>Bacteroidota</taxon>
        <taxon>Sphingobacteriia</taxon>
        <taxon>Sphingobacteriales</taxon>
        <taxon>Sphingobacteriaceae</taxon>
        <taxon>Sphingobacterium</taxon>
    </lineage>
</organism>
<feature type="signal peptide" evidence="1">
    <location>
        <begin position="1"/>
        <end position="21"/>
    </location>
</feature>
<evidence type="ECO:0000256" key="1">
    <source>
        <dbReference type="SAM" id="SignalP"/>
    </source>
</evidence>
<keyword evidence="1" id="KW-0732">Signal</keyword>
<reference evidence="2 3" key="1">
    <citation type="submission" date="2019-12" db="EMBL/GenBank/DDBJ databases">
        <authorList>
            <person name="Dong K."/>
        </authorList>
    </citation>
    <scope>NUCLEOTIDE SEQUENCE [LARGE SCALE GENOMIC DNA]</scope>
    <source>
        <strain evidence="2 3">JCM 31225</strain>
    </source>
</reference>
<dbReference type="OrthoDB" id="1288644at2"/>
<evidence type="ECO:0000313" key="3">
    <source>
        <dbReference type="Proteomes" id="UP000435036"/>
    </source>
</evidence>
<name>A0A6N8L0B1_9SPHI</name>
<dbReference type="RefSeq" id="WP_160369509.1">
    <property type="nucleotide sequence ID" value="NZ_WSQA01000008.1"/>
</dbReference>
<dbReference type="EMBL" id="WSQA01000008">
    <property type="protein sequence ID" value="MVZ62786.1"/>
    <property type="molecule type" value="Genomic_DNA"/>
</dbReference>